<gene>
    <name evidence="2" type="ORF">LTR77_003455</name>
</gene>
<proteinExistence type="predicted"/>
<feature type="region of interest" description="Disordered" evidence="1">
    <location>
        <begin position="1"/>
        <end position="70"/>
    </location>
</feature>
<feature type="compositionally biased region" description="Polar residues" evidence="1">
    <location>
        <begin position="26"/>
        <end position="39"/>
    </location>
</feature>
<comment type="caution">
    <text evidence="2">The sequence shown here is derived from an EMBL/GenBank/DDBJ whole genome shotgun (WGS) entry which is preliminary data.</text>
</comment>
<dbReference type="GeneID" id="89924802"/>
<protein>
    <submittedName>
        <fullName evidence="2">Uncharacterized protein</fullName>
    </submittedName>
</protein>
<feature type="compositionally biased region" description="Basic residues" evidence="1">
    <location>
        <begin position="52"/>
        <end position="69"/>
    </location>
</feature>
<accession>A0AAV9PI08</accession>
<feature type="compositionally biased region" description="Low complexity" evidence="1">
    <location>
        <begin position="41"/>
        <end position="51"/>
    </location>
</feature>
<feature type="compositionally biased region" description="Polar residues" evidence="1">
    <location>
        <begin position="99"/>
        <end position="108"/>
    </location>
</feature>
<evidence type="ECO:0000313" key="2">
    <source>
        <dbReference type="EMBL" id="KAK5171819.1"/>
    </source>
</evidence>
<dbReference type="RefSeq" id="XP_064660663.1">
    <property type="nucleotide sequence ID" value="XM_064800712.1"/>
</dbReference>
<dbReference type="Proteomes" id="UP001337655">
    <property type="component" value="Unassembled WGS sequence"/>
</dbReference>
<feature type="region of interest" description="Disordered" evidence="1">
    <location>
        <begin position="85"/>
        <end position="108"/>
    </location>
</feature>
<evidence type="ECO:0000313" key="3">
    <source>
        <dbReference type="Proteomes" id="UP001337655"/>
    </source>
</evidence>
<sequence length="276" mass="30249">MSDIQRRVSHCPTANSRHITLMPSPHGQQRSATAVQPVSTPAPGRRCASGARRARIQKPSSRARGRPRLSRGVATLLDGQVYITPAPEARDNDPPPNPSHTNPLRTDTSLHACSDSSLAFVASSGLQTSSDTDAIALNLMDYFLFSEPNWLPELLYCRLHAACFLAASRVTGLSNTAEQIADALGPDSVFVSETAALMAVDEEEAEAIRQSISLDRQEVEDGYRLLYERRNKLAVAMGRYAAEVEKLPTPHSSFRADEEVEKSVDVVEENFDVFEE</sequence>
<name>A0AAV9PI08_9PEZI</name>
<evidence type="ECO:0000256" key="1">
    <source>
        <dbReference type="SAM" id="MobiDB-lite"/>
    </source>
</evidence>
<keyword evidence="3" id="KW-1185">Reference proteome</keyword>
<reference evidence="2 3" key="1">
    <citation type="submission" date="2023-08" db="EMBL/GenBank/DDBJ databases">
        <title>Black Yeasts Isolated from many extreme environments.</title>
        <authorList>
            <person name="Coleine C."/>
            <person name="Stajich J.E."/>
            <person name="Selbmann L."/>
        </authorList>
    </citation>
    <scope>NUCLEOTIDE SEQUENCE [LARGE SCALE GENOMIC DNA]</scope>
    <source>
        <strain evidence="2 3">CCFEE 5935</strain>
    </source>
</reference>
<organism evidence="2 3">
    <name type="scientific">Saxophila tyrrhenica</name>
    <dbReference type="NCBI Taxonomy" id="1690608"/>
    <lineage>
        <taxon>Eukaryota</taxon>
        <taxon>Fungi</taxon>
        <taxon>Dikarya</taxon>
        <taxon>Ascomycota</taxon>
        <taxon>Pezizomycotina</taxon>
        <taxon>Dothideomycetes</taxon>
        <taxon>Dothideomycetidae</taxon>
        <taxon>Mycosphaerellales</taxon>
        <taxon>Extremaceae</taxon>
        <taxon>Saxophila</taxon>
    </lineage>
</organism>
<dbReference type="EMBL" id="JAVRRT010000005">
    <property type="protein sequence ID" value="KAK5171819.1"/>
    <property type="molecule type" value="Genomic_DNA"/>
</dbReference>
<dbReference type="AlphaFoldDB" id="A0AAV9PI08"/>